<dbReference type="InterPro" id="IPR039261">
    <property type="entry name" value="FNR_nucleotide-bd"/>
</dbReference>
<dbReference type="Pfam" id="PF00258">
    <property type="entry name" value="Flavodoxin_1"/>
    <property type="match status" value="1"/>
</dbReference>
<dbReference type="PANTHER" id="PTHR19384">
    <property type="entry name" value="NITRIC OXIDE SYNTHASE-RELATED"/>
    <property type="match status" value="1"/>
</dbReference>
<evidence type="ECO:0000256" key="8">
    <source>
        <dbReference type="ARBA" id="ARBA00023002"/>
    </source>
</evidence>
<comment type="catalytic activity">
    <reaction evidence="10 11">
        <text>hydrogen sulfide + 3 NADP(+) + 3 H2O = sulfite + 3 NADPH + 4 H(+)</text>
        <dbReference type="Rhea" id="RHEA:13801"/>
        <dbReference type="ChEBI" id="CHEBI:15377"/>
        <dbReference type="ChEBI" id="CHEBI:15378"/>
        <dbReference type="ChEBI" id="CHEBI:17359"/>
        <dbReference type="ChEBI" id="CHEBI:29919"/>
        <dbReference type="ChEBI" id="CHEBI:57783"/>
        <dbReference type="ChEBI" id="CHEBI:58349"/>
        <dbReference type="EC" id="1.8.1.2"/>
    </reaction>
</comment>
<feature type="binding site" evidence="12">
    <location>
        <begin position="401"/>
        <end position="404"/>
    </location>
    <ligand>
        <name>FAD</name>
        <dbReference type="ChEBI" id="CHEBI:57692"/>
    </ligand>
</feature>
<evidence type="ECO:0000256" key="5">
    <source>
        <dbReference type="ARBA" id="ARBA00022827"/>
    </source>
</evidence>
<feature type="binding site" evidence="12">
    <location>
        <position position="335"/>
    </location>
    <ligand>
        <name>FAD</name>
        <dbReference type="ChEBI" id="CHEBI:57692"/>
    </ligand>
</feature>
<dbReference type="FunFam" id="3.40.50.80:FF:000001">
    <property type="entry name" value="NADPH--cytochrome P450 reductase 1"/>
    <property type="match status" value="1"/>
</dbReference>
<dbReference type="AlphaFoldDB" id="A0A5B8RTD7"/>
<dbReference type="InterPro" id="IPR029039">
    <property type="entry name" value="Flavoprotein-like_sf"/>
</dbReference>
<feature type="binding site" evidence="12">
    <location>
        <position position="575"/>
    </location>
    <ligand>
        <name>NADP(+)</name>
        <dbReference type="ChEBI" id="CHEBI:58349"/>
    </ligand>
</feature>
<evidence type="ECO:0000256" key="2">
    <source>
        <dbReference type="ARBA" id="ARBA00022605"/>
    </source>
</evidence>
<dbReference type="InterPro" id="IPR001709">
    <property type="entry name" value="Flavoprot_Pyr_Nucl_cyt_Rdtase"/>
</dbReference>
<dbReference type="GO" id="GO:0019344">
    <property type="term" value="P:cysteine biosynthetic process"/>
    <property type="evidence" value="ECO:0007669"/>
    <property type="project" value="UniProtKB-KW"/>
</dbReference>
<dbReference type="KEGG" id="cof:FOZ74_04610"/>
<accession>A0A5B8RTD7</accession>
<keyword evidence="3 11" id="KW-0285">Flavoprotein</keyword>
<dbReference type="Pfam" id="PF00175">
    <property type="entry name" value="NAD_binding_1"/>
    <property type="match status" value="1"/>
</dbReference>
<keyword evidence="1 11" id="KW-0813">Transport</keyword>
<feature type="binding site" evidence="12">
    <location>
        <position position="613"/>
    </location>
    <ligand>
        <name>FAD</name>
        <dbReference type="ChEBI" id="CHEBI:57692"/>
    </ligand>
</feature>
<dbReference type="RefSeq" id="WP_146911969.1">
    <property type="nucleotide sequence ID" value="NZ_CP042344.1"/>
</dbReference>
<dbReference type="InterPro" id="IPR003097">
    <property type="entry name" value="CysJ-like_FAD-binding"/>
</dbReference>
<keyword evidence="2 11" id="KW-0028">Amino-acid biosynthesis</keyword>
<dbReference type="Gene3D" id="2.40.30.10">
    <property type="entry name" value="Translation factors"/>
    <property type="match status" value="1"/>
</dbReference>
<dbReference type="PROSITE" id="PS50902">
    <property type="entry name" value="FLAVODOXIN_LIKE"/>
    <property type="match status" value="1"/>
</dbReference>
<evidence type="ECO:0000256" key="4">
    <source>
        <dbReference type="ARBA" id="ARBA00022643"/>
    </source>
</evidence>
<dbReference type="Gene3D" id="3.40.50.360">
    <property type="match status" value="1"/>
</dbReference>
<proteinExistence type="predicted"/>
<evidence type="ECO:0000259" key="13">
    <source>
        <dbReference type="PROSITE" id="PS50902"/>
    </source>
</evidence>
<keyword evidence="9 11" id="KW-0198">Cysteine biosynthesis</keyword>
<dbReference type="CDD" id="cd06199">
    <property type="entry name" value="SiR"/>
    <property type="match status" value="1"/>
</dbReference>
<feature type="binding site" evidence="12">
    <location>
        <begin position="539"/>
        <end position="543"/>
    </location>
    <ligand>
        <name>NADP(+)</name>
        <dbReference type="ChEBI" id="CHEBI:58349"/>
    </ligand>
</feature>
<evidence type="ECO:0000256" key="3">
    <source>
        <dbReference type="ARBA" id="ARBA00022630"/>
    </source>
</evidence>
<evidence type="ECO:0000256" key="7">
    <source>
        <dbReference type="ARBA" id="ARBA00022982"/>
    </source>
</evidence>
<keyword evidence="5 11" id="KW-0274">FAD</keyword>
<feature type="binding site" evidence="12">
    <location>
        <begin position="163"/>
        <end position="172"/>
    </location>
    <ligand>
        <name>FMN</name>
        <dbReference type="ChEBI" id="CHEBI:58210"/>
    </ligand>
</feature>
<evidence type="ECO:0000256" key="6">
    <source>
        <dbReference type="ARBA" id="ARBA00022857"/>
    </source>
</evidence>
<dbReference type="SUPFAM" id="SSF52343">
    <property type="entry name" value="Ferredoxin reductase-like, C-terminal NADP-linked domain"/>
    <property type="match status" value="1"/>
</dbReference>
<dbReference type="GO" id="GO:0050660">
    <property type="term" value="F:flavin adenine dinucleotide binding"/>
    <property type="evidence" value="ECO:0007669"/>
    <property type="project" value="InterPro"/>
</dbReference>
<dbReference type="SUPFAM" id="SSF63380">
    <property type="entry name" value="Riboflavin synthase domain-like"/>
    <property type="match status" value="1"/>
</dbReference>
<feature type="domain" description="Flavodoxin-like" evidence="13">
    <location>
        <begin position="71"/>
        <end position="212"/>
    </location>
</feature>
<protein>
    <recommendedName>
        <fullName evidence="11">Sulfite reductase [NADPH] flavoprotein alpha-component</fullName>
        <shortName evidence="11">SiR-FP</shortName>
        <ecNumber evidence="11">1.8.1.2</ecNumber>
    </recommendedName>
</protein>
<sequence>MTQIADAVLDVLPISREKAQTAADLVQGLDRPALEWLAGFMAGAAARLRADAPQAATPVALAAGTAVQQQLTILYGSQTGNAKRVAEKLAAEVQAAGLPVRIVRADAYRTAELKKEQFLYIVISTHSEGDAVEPPDDSRGFYEFLTGKRAPQLPHLSYGVLALGDSSYVDFCGIGRQIDERLAALGARRVLERADADVDVDYVATPWAAQALQQARTVLAPQQPSVPSAAGAEVLALRPTHAAWSRERPYLAEVLVNQRIVGSGSEKDVRHIELSLAGSGLHYQPGDALGVWPTQAPELVHRVLDVLNLSGDTAATHGGETLALTEWLSHRRELTVLTRPFIAALAERGGHAALQALLQPEGSAELARLLNTSQLIDVLRAWPAQWSADAIVAALRPLAPRMYSIASSQALVDEEVHLTVALVQFDRDGEARWGVGSRYLSAAQEGAQVPVFIEANERFRLPADPARDVIMVGPGTGVAPFRAFVQQRQADEATGRNWLFFGNPHRHSDFLYQAEWLQAAKEGALTHLDVAFSRDQSEKVYVQHRLIEHGSEVWQWLQGGAHFYVCGDAERMAGDVQRALAQIAVTHGGKTPEDAADWVKTLLVEGRYARDVY</sequence>
<feature type="binding site" evidence="12">
    <location>
        <begin position="419"/>
        <end position="421"/>
    </location>
    <ligand>
        <name>FAD</name>
        <dbReference type="ChEBI" id="CHEBI:57692"/>
    </ligand>
</feature>
<reference evidence="15 16" key="1">
    <citation type="submission" date="2019-07" db="EMBL/GenBank/DDBJ databases">
        <title>Complete genome sequence of Comamonas sp. NLF 7-7 isolated from livestock.</title>
        <authorList>
            <person name="Kim D.H."/>
            <person name="Kim J.G."/>
        </authorList>
    </citation>
    <scope>NUCLEOTIDE SEQUENCE [LARGE SCALE GENOMIC DNA]</scope>
    <source>
        <strain evidence="15 16">NLF 7-7</strain>
    </source>
</reference>
<dbReference type="Pfam" id="PF00667">
    <property type="entry name" value="FAD_binding_1"/>
    <property type="match status" value="1"/>
</dbReference>
<dbReference type="PRINTS" id="PR00369">
    <property type="entry name" value="FLAVODOXIN"/>
</dbReference>
<dbReference type="NCBIfam" id="TIGR01931">
    <property type="entry name" value="cysJ"/>
    <property type="match status" value="1"/>
</dbReference>
<dbReference type="EC" id="1.8.1.2" evidence="11"/>
<dbReference type="Gene3D" id="1.20.990.10">
    <property type="entry name" value="NADPH-cytochrome p450 Reductase, Chain A, domain 3"/>
    <property type="match status" value="1"/>
</dbReference>
<evidence type="ECO:0000256" key="9">
    <source>
        <dbReference type="ARBA" id="ARBA00023192"/>
    </source>
</evidence>
<dbReference type="EMBL" id="CP042344">
    <property type="protein sequence ID" value="QEA12373.1"/>
    <property type="molecule type" value="Genomic_DNA"/>
</dbReference>
<keyword evidence="7 11" id="KW-0249">Electron transport</keyword>
<evidence type="ECO:0000256" key="1">
    <source>
        <dbReference type="ARBA" id="ARBA00022448"/>
    </source>
</evidence>
<keyword evidence="16" id="KW-1185">Reference proteome</keyword>
<dbReference type="UniPathway" id="UPA00140">
    <property type="reaction ID" value="UER00207"/>
</dbReference>
<dbReference type="PIRSF" id="PIRSF000207">
    <property type="entry name" value="SiR-FP_CysJ"/>
    <property type="match status" value="1"/>
</dbReference>
<comment type="function">
    <text evidence="11">Component of the sulfite reductase complex that catalyzes the 6-electron reduction of sulfite to sulfide. This is one of several activities required for the biosynthesis of L-cysteine from sulfate. The flavoprotein component catalyzes the electron flow from NADPH -&gt; FAD -&gt; FMN to the hemoprotein component.</text>
</comment>
<organism evidence="15 16">
    <name type="scientific">Comamonas flocculans</name>
    <dbReference type="NCBI Taxonomy" id="2597701"/>
    <lineage>
        <taxon>Bacteria</taxon>
        <taxon>Pseudomonadati</taxon>
        <taxon>Pseudomonadota</taxon>
        <taxon>Betaproteobacteria</taxon>
        <taxon>Burkholderiales</taxon>
        <taxon>Comamonadaceae</taxon>
        <taxon>Comamonas</taxon>
    </lineage>
</organism>
<dbReference type="InterPro" id="IPR001094">
    <property type="entry name" value="Flavdoxin-like"/>
</dbReference>
<name>A0A5B8RTD7_9BURK</name>
<dbReference type="SUPFAM" id="SSF52218">
    <property type="entry name" value="Flavoproteins"/>
    <property type="match status" value="1"/>
</dbReference>
<keyword evidence="4 11" id="KW-0288">FMN</keyword>
<dbReference type="InterPro" id="IPR017927">
    <property type="entry name" value="FAD-bd_FR_type"/>
</dbReference>
<evidence type="ECO:0000256" key="11">
    <source>
        <dbReference type="PIRNR" id="PIRNR000207"/>
    </source>
</evidence>
<feature type="binding site" evidence="12">
    <location>
        <begin position="533"/>
        <end position="534"/>
    </location>
    <ligand>
        <name>NADP(+)</name>
        <dbReference type="ChEBI" id="CHEBI:58349"/>
    </ligand>
</feature>
<dbReference type="PRINTS" id="PR00371">
    <property type="entry name" value="FPNCR"/>
</dbReference>
<feature type="domain" description="FAD-binding FR-type" evidence="14">
    <location>
        <begin position="247"/>
        <end position="462"/>
    </location>
</feature>
<dbReference type="GO" id="GO:0005829">
    <property type="term" value="C:cytosol"/>
    <property type="evidence" value="ECO:0007669"/>
    <property type="project" value="TreeGrafter"/>
</dbReference>
<dbReference type="Proteomes" id="UP000321199">
    <property type="component" value="Chromosome"/>
</dbReference>
<comment type="cofactor">
    <cofactor evidence="11 12">
        <name>FAD</name>
        <dbReference type="ChEBI" id="CHEBI:57692"/>
    </cofactor>
    <text evidence="11 12">Binds 1 FAD per subunit.</text>
</comment>
<dbReference type="InterPro" id="IPR010199">
    <property type="entry name" value="CysJ"/>
</dbReference>
<dbReference type="PANTHER" id="PTHR19384:SF128">
    <property type="entry name" value="NADPH OXIDOREDUCTASE A"/>
    <property type="match status" value="1"/>
</dbReference>
<comment type="pathway">
    <text evidence="11">Sulfur metabolism; hydrogen sulfide biosynthesis; hydrogen sulfide from sulfite (NADPH route): step 1/1.</text>
</comment>
<dbReference type="GO" id="GO:0010181">
    <property type="term" value="F:FMN binding"/>
    <property type="evidence" value="ECO:0007669"/>
    <property type="project" value="InterPro"/>
</dbReference>
<comment type="subunit">
    <text evidence="11">Alpha(8)-beta(8). The alpha component is a flavoprotein, the beta component is a hemoprotein.</text>
</comment>
<evidence type="ECO:0000256" key="12">
    <source>
        <dbReference type="PIRSR" id="PIRSR000207-1"/>
    </source>
</evidence>
<dbReference type="PROSITE" id="PS51384">
    <property type="entry name" value="FAD_FR"/>
    <property type="match status" value="1"/>
</dbReference>
<evidence type="ECO:0000256" key="10">
    <source>
        <dbReference type="ARBA" id="ARBA00052219"/>
    </source>
</evidence>
<comment type="cofactor">
    <cofactor evidence="11 12">
        <name>FMN</name>
        <dbReference type="ChEBI" id="CHEBI:58210"/>
    </cofactor>
    <text evidence="11 12">Binds 1 FMN per subunit.</text>
</comment>
<feature type="binding site" evidence="12">
    <location>
        <begin position="434"/>
        <end position="437"/>
    </location>
    <ligand>
        <name>FAD</name>
        <dbReference type="ChEBI" id="CHEBI:57692"/>
    </ligand>
</feature>
<dbReference type="OrthoDB" id="9816402at2"/>
<dbReference type="GO" id="GO:0004783">
    <property type="term" value="F:sulfite reductase (NADPH) activity"/>
    <property type="evidence" value="ECO:0007669"/>
    <property type="project" value="UniProtKB-EC"/>
</dbReference>
<dbReference type="Gene3D" id="3.40.50.80">
    <property type="entry name" value="Nucleotide-binding domain of ferredoxin-NADP reductase (FNR) module"/>
    <property type="match status" value="1"/>
</dbReference>
<feature type="binding site" evidence="12">
    <location>
        <begin position="77"/>
        <end position="82"/>
    </location>
    <ligand>
        <name>FMN</name>
        <dbReference type="ChEBI" id="CHEBI:58210"/>
    </ligand>
</feature>
<keyword evidence="8 11" id="KW-0560">Oxidoreductase</keyword>
<dbReference type="InterPro" id="IPR023173">
    <property type="entry name" value="NADPH_Cyt_P450_Rdtase_alpha"/>
</dbReference>
<dbReference type="InterPro" id="IPR001433">
    <property type="entry name" value="OxRdtase_FAD/NAD-bd"/>
</dbReference>
<dbReference type="InterPro" id="IPR008254">
    <property type="entry name" value="Flavodoxin/NO_synth"/>
</dbReference>
<evidence type="ECO:0000313" key="15">
    <source>
        <dbReference type="EMBL" id="QEA12373.1"/>
    </source>
</evidence>
<dbReference type="InterPro" id="IPR017938">
    <property type="entry name" value="Riboflavin_synthase-like_b-brl"/>
</dbReference>
<dbReference type="GO" id="GO:0070814">
    <property type="term" value="P:hydrogen sulfide biosynthetic process"/>
    <property type="evidence" value="ECO:0007669"/>
    <property type="project" value="UniProtKB-UniPathway"/>
</dbReference>
<gene>
    <name evidence="15" type="ORF">FOZ74_04610</name>
</gene>
<keyword evidence="6 11" id="KW-0521">NADP</keyword>
<evidence type="ECO:0000313" key="16">
    <source>
        <dbReference type="Proteomes" id="UP000321199"/>
    </source>
</evidence>
<evidence type="ECO:0000259" key="14">
    <source>
        <dbReference type="PROSITE" id="PS51384"/>
    </source>
</evidence>